<evidence type="ECO:0000313" key="2">
    <source>
        <dbReference type="Proteomes" id="UP000077037"/>
    </source>
</evidence>
<evidence type="ECO:0008006" key="3">
    <source>
        <dbReference type="Google" id="ProtNLM"/>
    </source>
</evidence>
<dbReference type="Proteomes" id="UP000077037">
    <property type="component" value="Unassembled WGS sequence"/>
</dbReference>
<reference evidence="1 2" key="1">
    <citation type="submission" date="2016-03" db="EMBL/GenBank/DDBJ databases">
        <authorList>
            <consortium name="Pathogen Informatics"/>
        </authorList>
    </citation>
    <scope>NUCLEOTIDE SEQUENCE [LARGE SCALE GENOMIC DNA]</scope>
    <source>
        <strain evidence="1 2">NCTC13364</strain>
    </source>
</reference>
<gene>
    <name evidence="1" type="ORF">SAMEA1982600_05184</name>
</gene>
<organism evidence="1 2">
    <name type="scientific">Bordetella ansorpii</name>
    <dbReference type="NCBI Taxonomy" id="288768"/>
    <lineage>
        <taxon>Bacteria</taxon>
        <taxon>Pseudomonadati</taxon>
        <taxon>Pseudomonadota</taxon>
        <taxon>Betaproteobacteria</taxon>
        <taxon>Burkholderiales</taxon>
        <taxon>Alcaligenaceae</taxon>
        <taxon>Bordetella</taxon>
    </lineage>
</organism>
<sequence>MGFTNQLPRAADFILSEANGELSRQVVVISASAGILQAGQLLSVLTAANAATVTPKVGGNTGNGAVGTVTVSSEAITGTYVVRIIGAAANGGEFEVIDPTGDTVGDGLVGEAFQAGGLSFTIADGSTDFAVGDAWNVAIKAGLGEYVAYDDDGTDDGRRTASGVLYAAVDATVHDVKATAIVRQAEVAGELLIGLDAAGRVDLAANGVIVRE</sequence>
<dbReference type="OrthoDB" id="9099687at2"/>
<dbReference type="Pfam" id="PF02924">
    <property type="entry name" value="HDPD"/>
    <property type="match status" value="1"/>
</dbReference>
<dbReference type="RefSeq" id="WP_066420883.1">
    <property type="nucleotide sequence ID" value="NZ_FKBS01000029.1"/>
</dbReference>
<proteinExistence type="predicted"/>
<dbReference type="InterPro" id="IPR004195">
    <property type="entry name" value="Head_decoration_D"/>
</dbReference>
<evidence type="ECO:0000313" key="1">
    <source>
        <dbReference type="EMBL" id="SAI58938.1"/>
    </source>
</evidence>
<accession>A0A157RLT6</accession>
<name>A0A157RLT6_9BORD</name>
<protein>
    <recommendedName>
        <fullName evidence="3">Head decoration protein</fullName>
    </recommendedName>
</protein>
<dbReference type="EMBL" id="FKBS01000029">
    <property type="protein sequence ID" value="SAI58938.1"/>
    <property type="molecule type" value="Genomic_DNA"/>
</dbReference>
<dbReference type="AlphaFoldDB" id="A0A157RLT6"/>